<dbReference type="Proteomes" id="UP000177187">
    <property type="component" value="Unassembled WGS sequence"/>
</dbReference>
<dbReference type="EMBL" id="MFAF01000022">
    <property type="protein sequence ID" value="OGD78876.1"/>
    <property type="molecule type" value="Genomic_DNA"/>
</dbReference>
<accession>A0A1F5FGY1</accession>
<feature type="transmembrane region" description="Helical" evidence="2">
    <location>
        <begin position="46"/>
        <end position="64"/>
    </location>
</feature>
<protein>
    <recommendedName>
        <fullName evidence="3">M23ase beta-sheet core domain-containing protein</fullName>
    </recommendedName>
</protein>
<keyword evidence="2" id="KW-0812">Transmembrane</keyword>
<dbReference type="InterPro" id="IPR016047">
    <property type="entry name" value="M23ase_b-sheet_dom"/>
</dbReference>
<dbReference type="FunFam" id="2.70.70.10:FF:000006">
    <property type="entry name" value="M23 family peptidase"/>
    <property type="match status" value="1"/>
</dbReference>
<evidence type="ECO:0000313" key="5">
    <source>
        <dbReference type="Proteomes" id="UP000177187"/>
    </source>
</evidence>
<dbReference type="Gene3D" id="2.70.70.10">
    <property type="entry name" value="Glucose Permease (Domain IIA)"/>
    <property type="match status" value="1"/>
</dbReference>
<feature type="coiled-coil region" evidence="1">
    <location>
        <begin position="65"/>
        <end position="108"/>
    </location>
</feature>
<evidence type="ECO:0000259" key="3">
    <source>
        <dbReference type="Pfam" id="PF01551"/>
    </source>
</evidence>
<dbReference type="InterPro" id="IPR011055">
    <property type="entry name" value="Dup_hybrid_motif"/>
</dbReference>
<keyword evidence="2" id="KW-0472">Membrane</keyword>
<dbReference type="GO" id="GO:0004222">
    <property type="term" value="F:metalloendopeptidase activity"/>
    <property type="evidence" value="ECO:0007669"/>
    <property type="project" value="TreeGrafter"/>
</dbReference>
<organism evidence="4 5">
    <name type="scientific">Candidatus Coatesbacteria bacterium RBG_13_66_14</name>
    <dbReference type="NCBI Taxonomy" id="1817816"/>
    <lineage>
        <taxon>Bacteria</taxon>
        <taxon>Candidatus Coatesiibacteriota</taxon>
    </lineage>
</organism>
<dbReference type="PANTHER" id="PTHR21666">
    <property type="entry name" value="PEPTIDASE-RELATED"/>
    <property type="match status" value="1"/>
</dbReference>
<dbReference type="STRING" id="1817816.A2Y64_08555"/>
<dbReference type="InterPro" id="IPR050570">
    <property type="entry name" value="Cell_wall_metabolism_enzyme"/>
</dbReference>
<evidence type="ECO:0000256" key="1">
    <source>
        <dbReference type="SAM" id="Coils"/>
    </source>
</evidence>
<feature type="domain" description="M23ase beta-sheet core" evidence="3">
    <location>
        <begin position="219"/>
        <end position="313"/>
    </location>
</feature>
<keyword evidence="1" id="KW-0175">Coiled coil</keyword>
<evidence type="ECO:0000256" key="2">
    <source>
        <dbReference type="SAM" id="Phobius"/>
    </source>
</evidence>
<name>A0A1F5FGY1_9BACT</name>
<dbReference type="PANTHER" id="PTHR21666:SF286">
    <property type="entry name" value="LIPOPROTEIN NLPD"/>
    <property type="match status" value="1"/>
</dbReference>
<dbReference type="AlphaFoldDB" id="A0A1F5FGY1"/>
<dbReference type="Pfam" id="PF01551">
    <property type="entry name" value="Peptidase_M23"/>
    <property type="match status" value="1"/>
</dbReference>
<sequence length="324" mass="36237">MTTATLKLHPLKKKRKKAERFSLVICRDGALGTFHRDLDRRGIRRFVWITVSVIVGAIVLLFFYSDNLRKRLDLFTLELENEDQQGELTKAQEDIGELNQQLAVIREANDVARLAHALPLVPDSEREGGIGGVELGRVIASFPRISDSPLDETTQRYFERSLRLAGSINYEISLVNQTIERTRREADIRAHTPSIKPVVGHIVSFMGNRIHPITGLIHFHRGIDIVAPWGTPIFAPADGTVIFAGTRGGYGTTCFIDHGYGYETRYGHCSRLHVKEGDVVKRGQIIADIGSTGMSTGPHLHYEVLVDGSVTDPMAYIFPDYEFD</sequence>
<dbReference type="CDD" id="cd12797">
    <property type="entry name" value="M23_peptidase"/>
    <property type="match status" value="1"/>
</dbReference>
<reference evidence="4 5" key="1">
    <citation type="journal article" date="2016" name="Nat. Commun.">
        <title>Thousands of microbial genomes shed light on interconnected biogeochemical processes in an aquifer system.</title>
        <authorList>
            <person name="Anantharaman K."/>
            <person name="Brown C.T."/>
            <person name="Hug L.A."/>
            <person name="Sharon I."/>
            <person name="Castelle C.J."/>
            <person name="Probst A.J."/>
            <person name="Thomas B.C."/>
            <person name="Singh A."/>
            <person name="Wilkins M.J."/>
            <person name="Karaoz U."/>
            <person name="Brodie E.L."/>
            <person name="Williams K.H."/>
            <person name="Hubbard S.S."/>
            <person name="Banfield J.F."/>
        </authorList>
    </citation>
    <scope>NUCLEOTIDE SEQUENCE [LARGE SCALE GENOMIC DNA]</scope>
</reference>
<comment type="caution">
    <text evidence="4">The sequence shown here is derived from an EMBL/GenBank/DDBJ whole genome shotgun (WGS) entry which is preliminary data.</text>
</comment>
<dbReference type="SUPFAM" id="SSF51261">
    <property type="entry name" value="Duplicated hybrid motif"/>
    <property type="match status" value="1"/>
</dbReference>
<evidence type="ECO:0000313" key="4">
    <source>
        <dbReference type="EMBL" id="OGD78876.1"/>
    </source>
</evidence>
<keyword evidence="2" id="KW-1133">Transmembrane helix</keyword>
<proteinExistence type="predicted"/>
<gene>
    <name evidence="4" type="ORF">A2Y64_08555</name>
</gene>